<name>A0A2Z5JQV1_STRAR</name>
<dbReference type="RefSeq" id="WP_114249020.1">
    <property type="nucleotide sequence ID" value="NZ_CP027306.1"/>
</dbReference>
<dbReference type="AlphaFoldDB" id="A0A2Z5JQV1"/>
<evidence type="ECO:0000313" key="2">
    <source>
        <dbReference type="Proteomes" id="UP000252698"/>
    </source>
</evidence>
<evidence type="ECO:0000313" key="1">
    <source>
        <dbReference type="EMBL" id="AXE82796.1"/>
    </source>
</evidence>
<gene>
    <name evidence="1" type="ORF">C5746_14940</name>
</gene>
<accession>A0A2Z5JQV1</accession>
<dbReference type="EMBL" id="CP027306">
    <property type="protein sequence ID" value="AXE82796.1"/>
    <property type="molecule type" value="Genomic_DNA"/>
</dbReference>
<sequence length="108" mass="11588">MSQTPGASARLLPWSSPEGKPCYVIGDGTGYISRVADNVESVQLAMAAELLDHADDMLDDRQVTSAQLRYVVARMAEALRDVHRIAQSRGARLAESAHDGSGPVQPQV</sequence>
<dbReference type="Proteomes" id="UP000252698">
    <property type="component" value="Chromosome"/>
</dbReference>
<reference evidence="1 2" key="1">
    <citation type="journal article" date="2018" name="Front. Microbiol.">
        <title>Genome Sequencing of Streptomyces atratus SCSIOZH16 and Activation Production of Nocardamine via Metabolic Engineering.</title>
        <authorList>
            <person name="Li Y."/>
            <person name="Zhang C."/>
            <person name="Liu C."/>
            <person name="Ju J."/>
            <person name="Ma J."/>
        </authorList>
    </citation>
    <scope>NUCLEOTIDE SEQUENCE [LARGE SCALE GENOMIC DNA]</scope>
    <source>
        <strain evidence="1 2">SCSIO_ZH16</strain>
    </source>
</reference>
<proteinExistence type="predicted"/>
<organism evidence="1 2">
    <name type="scientific">Streptomyces atratus</name>
    <dbReference type="NCBI Taxonomy" id="1893"/>
    <lineage>
        <taxon>Bacteria</taxon>
        <taxon>Bacillati</taxon>
        <taxon>Actinomycetota</taxon>
        <taxon>Actinomycetes</taxon>
        <taxon>Kitasatosporales</taxon>
        <taxon>Streptomycetaceae</taxon>
        <taxon>Streptomyces</taxon>
    </lineage>
</organism>
<dbReference type="KEGG" id="sata:C5746_14940"/>
<dbReference type="GeneID" id="95519768"/>
<protein>
    <submittedName>
        <fullName evidence="1">Uncharacterized protein</fullName>
    </submittedName>
</protein>